<proteinExistence type="inferred from homology"/>
<dbReference type="PRINTS" id="PR00146">
    <property type="entry name" value="DHPICSNTHASE"/>
</dbReference>
<protein>
    <recommendedName>
        <fullName evidence="6">Dihydrodipicolinate synthase</fullName>
    </recommendedName>
</protein>
<sequence>MTSTIAVKPRPLPKGVYCPVVSVYQATDRQEVDLDSSYKYFSYLISGGVDALVLAGSTAEAVLLSPTERQDLLRIARKAALDLGFANYPLVAGISGQSTIESVRLAEEAREAGADFALLLPPSYWAKAVTKDVILSFYRDVAEQSPIPVVIYNFPAVCNGIDLNSDVLSELAKHPNIVGVKLTCGNAGKVTRLTQEYTHAQFGVFAGQSDWLVPCLSGGGHGCVTGIGNVFPKSVCRLYNLWQEGKVQEAIKLQGLVAQAEKACKEGIAAIKFGAGHFAGPLAGVNDPRVFYPRKPYKPAGKEMQTWIVDVMKHLVEVENSLPTLGLLSL</sequence>
<dbReference type="OrthoDB" id="191315at2759"/>
<accession>A0A072PK87</accession>
<reference evidence="4 5" key="1">
    <citation type="submission" date="2013-03" db="EMBL/GenBank/DDBJ databases">
        <title>The Genome Sequence of Exophiala aquamarina CBS 119918.</title>
        <authorList>
            <consortium name="The Broad Institute Genomics Platform"/>
            <person name="Cuomo C."/>
            <person name="de Hoog S."/>
            <person name="Gorbushina A."/>
            <person name="Walker B."/>
            <person name="Young S.K."/>
            <person name="Zeng Q."/>
            <person name="Gargeya S."/>
            <person name="Fitzgerald M."/>
            <person name="Haas B."/>
            <person name="Abouelleil A."/>
            <person name="Allen A.W."/>
            <person name="Alvarado L."/>
            <person name="Arachchi H.M."/>
            <person name="Berlin A.M."/>
            <person name="Chapman S.B."/>
            <person name="Gainer-Dewar J."/>
            <person name="Goldberg J."/>
            <person name="Griggs A."/>
            <person name="Gujja S."/>
            <person name="Hansen M."/>
            <person name="Howarth C."/>
            <person name="Imamovic A."/>
            <person name="Ireland A."/>
            <person name="Larimer J."/>
            <person name="McCowan C."/>
            <person name="Murphy C."/>
            <person name="Pearson M."/>
            <person name="Poon T.W."/>
            <person name="Priest M."/>
            <person name="Roberts A."/>
            <person name="Saif S."/>
            <person name="Shea T."/>
            <person name="Sisk P."/>
            <person name="Sykes S."/>
            <person name="Wortman J."/>
            <person name="Nusbaum C."/>
            <person name="Birren B."/>
        </authorList>
    </citation>
    <scope>NUCLEOTIDE SEQUENCE [LARGE SCALE GENOMIC DNA]</scope>
    <source>
        <strain evidence="4 5">CBS 119918</strain>
    </source>
</reference>
<dbReference type="InterPro" id="IPR002220">
    <property type="entry name" value="DapA-like"/>
</dbReference>
<evidence type="ECO:0000256" key="2">
    <source>
        <dbReference type="PIRSR" id="PIRSR001365-1"/>
    </source>
</evidence>
<dbReference type="CDD" id="cd00408">
    <property type="entry name" value="DHDPS-like"/>
    <property type="match status" value="1"/>
</dbReference>
<feature type="binding site" evidence="3">
    <location>
        <position position="58"/>
    </location>
    <ligand>
        <name>pyruvate</name>
        <dbReference type="ChEBI" id="CHEBI:15361"/>
    </ligand>
</feature>
<dbReference type="SUPFAM" id="SSF51569">
    <property type="entry name" value="Aldolase"/>
    <property type="match status" value="1"/>
</dbReference>
<evidence type="ECO:0000313" key="4">
    <source>
        <dbReference type="EMBL" id="KEF55935.1"/>
    </source>
</evidence>
<dbReference type="GeneID" id="25282429"/>
<keyword evidence="1" id="KW-0456">Lyase</keyword>
<evidence type="ECO:0000313" key="5">
    <source>
        <dbReference type="Proteomes" id="UP000027920"/>
    </source>
</evidence>
<dbReference type="PANTHER" id="PTHR12128">
    <property type="entry name" value="DIHYDRODIPICOLINATE SYNTHASE"/>
    <property type="match status" value="1"/>
</dbReference>
<comment type="similarity">
    <text evidence="1">Belongs to the DapA family.</text>
</comment>
<dbReference type="HOGENOM" id="CLU_049343_0_2_1"/>
<dbReference type="Proteomes" id="UP000027920">
    <property type="component" value="Unassembled WGS sequence"/>
</dbReference>
<dbReference type="PIRSF" id="PIRSF001365">
    <property type="entry name" value="DHDPS"/>
    <property type="match status" value="1"/>
</dbReference>
<evidence type="ECO:0008006" key="6">
    <source>
        <dbReference type="Google" id="ProtNLM"/>
    </source>
</evidence>
<feature type="active site" description="Schiff-base intermediate with substrate" evidence="2">
    <location>
        <position position="181"/>
    </location>
</feature>
<evidence type="ECO:0000256" key="3">
    <source>
        <dbReference type="PIRSR" id="PIRSR001365-2"/>
    </source>
</evidence>
<feature type="active site" description="Proton donor/acceptor" evidence="2">
    <location>
        <position position="152"/>
    </location>
</feature>
<dbReference type="SMART" id="SM01130">
    <property type="entry name" value="DHDPS"/>
    <property type="match status" value="1"/>
</dbReference>
<name>A0A072PK87_9EURO</name>
<gene>
    <name evidence="4" type="ORF">A1O9_07515</name>
</gene>
<dbReference type="RefSeq" id="XP_013258525.1">
    <property type="nucleotide sequence ID" value="XM_013403071.1"/>
</dbReference>
<organism evidence="4 5">
    <name type="scientific">Exophiala aquamarina CBS 119918</name>
    <dbReference type="NCBI Taxonomy" id="1182545"/>
    <lineage>
        <taxon>Eukaryota</taxon>
        <taxon>Fungi</taxon>
        <taxon>Dikarya</taxon>
        <taxon>Ascomycota</taxon>
        <taxon>Pezizomycotina</taxon>
        <taxon>Eurotiomycetes</taxon>
        <taxon>Chaetothyriomycetidae</taxon>
        <taxon>Chaetothyriales</taxon>
        <taxon>Herpotrichiellaceae</taxon>
        <taxon>Exophiala</taxon>
    </lineage>
</organism>
<dbReference type="GO" id="GO:0008840">
    <property type="term" value="F:4-hydroxy-tetrahydrodipicolinate synthase activity"/>
    <property type="evidence" value="ECO:0007669"/>
    <property type="project" value="TreeGrafter"/>
</dbReference>
<evidence type="ECO:0000256" key="1">
    <source>
        <dbReference type="PIRNR" id="PIRNR001365"/>
    </source>
</evidence>
<dbReference type="AlphaFoldDB" id="A0A072PK87"/>
<keyword evidence="5" id="KW-1185">Reference proteome</keyword>
<comment type="caution">
    <text evidence="4">The sequence shown here is derived from an EMBL/GenBank/DDBJ whole genome shotgun (WGS) entry which is preliminary data.</text>
</comment>
<dbReference type="PANTHER" id="PTHR12128:SF47">
    <property type="entry name" value="DIHYDRODIPICOLINATE SYNTHASE-RELATED"/>
    <property type="match status" value="1"/>
</dbReference>
<dbReference type="InterPro" id="IPR013785">
    <property type="entry name" value="Aldolase_TIM"/>
</dbReference>
<dbReference type="Gene3D" id="3.20.20.70">
    <property type="entry name" value="Aldolase class I"/>
    <property type="match status" value="1"/>
</dbReference>
<feature type="binding site" evidence="3">
    <location>
        <position position="224"/>
    </location>
    <ligand>
        <name>pyruvate</name>
        <dbReference type="ChEBI" id="CHEBI:15361"/>
    </ligand>
</feature>
<dbReference type="Pfam" id="PF00701">
    <property type="entry name" value="DHDPS"/>
    <property type="match status" value="1"/>
</dbReference>
<dbReference type="STRING" id="1182545.A0A072PK87"/>
<dbReference type="EMBL" id="AMGV01000006">
    <property type="protein sequence ID" value="KEF55935.1"/>
    <property type="molecule type" value="Genomic_DNA"/>
</dbReference>
<dbReference type="VEuPathDB" id="FungiDB:A1O9_07515"/>